<evidence type="ECO:0000256" key="2">
    <source>
        <dbReference type="ARBA" id="ARBA00022692"/>
    </source>
</evidence>
<keyword evidence="9" id="KW-1185">Reference proteome</keyword>
<protein>
    <recommendedName>
        <fullName evidence="7">Endolytic murein transglycosylase</fullName>
        <ecNumber evidence="7">4.2.2.29</ecNumber>
    </recommendedName>
    <alternativeName>
        <fullName evidence="7">Peptidoglycan lytic transglycosylase</fullName>
    </alternativeName>
    <alternativeName>
        <fullName evidence="7">Peptidoglycan polymerization terminase</fullName>
    </alternativeName>
</protein>
<comment type="similarity">
    <text evidence="7">Belongs to the transglycosylase MltG family.</text>
</comment>
<organism evidence="8 9">
    <name type="scientific">Desulfitobacterium metallireducens DSM 15288</name>
    <dbReference type="NCBI Taxonomy" id="871968"/>
    <lineage>
        <taxon>Bacteria</taxon>
        <taxon>Bacillati</taxon>
        <taxon>Bacillota</taxon>
        <taxon>Clostridia</taxon>
        <taxon>Eubacteriales</taxon>
        <taxon>Desulfitobacteriaceae</taxon>
        <taxon>Desulfitobacterium</taxon>
    </lineage>
</organism>
<dbReference type="GO" id="GO:0009252">
    <property type="term" value="P:peptidoglycan biosynthetic process"/>
    <property type="evidence" value="ECO:0007669"/>
    <property type="project" value="UniProtKB-UniRule"/>
</dbReference>
<dbReference type="PANTHER" id="PTHR30518">
    <property type="entry name" value="ENDOLYTIC MUREIN TRANSGLYCOSYLASE"/>
    <property type="match status" value="1"/>
</dbReference>
<proteinExistence type="inferred from homology"/>
<dbReference type="GO" id="GO:0008932">
    <property type="term" value="F:lytic endotransglycosylase activity"/>
    <property type="evidence" value="ECO:0007669"/>
    <property type="project" value="UniProtKB-UniRule"/>
</dbReference>
<evidence type="ECO:0000256" key="1">
    <source>
        <dbReference type="ARBA" id="ARBA00022475"/>
    </source>
</evidence>
<comment type="function">
    <text evidence="7">Functions as a peptidoglycan terminase that cleaves nascent peptidoglycan strands endolytically to terminate their elongation.</text>
</comment>
<evidence type="ECO:0000256" key="3">
    <source>
        <dbReference type="ARBA" id="ARBA00022989"/>
    </source>
</evidence>
<reference evidence="8 9" key="1">
    <citation type="submission" date="2013-12" db="EMBL/GenBank/DDBJ databases">
        <authorList>
            <consortium name="DOE Joint Genome Institute"/>
            <person name="Smidt H."/>
            <person name="Huntemann M."/>
            <person name="Han J."/>
            <person name="Chen A."/>
            <person name="Kyrpides N."/>
            <person name="Mavromatis K."/>
            <person name="Markowitz V."/>
            <person name="Palaniappan K."/>
            <person name="Ivanova N."/>
            <person name="Schaumberg A."/>
            <person name="Pati A."/>
            <person name="Liolios K."/>
            <person name="Nordberg H.P."/>
            <person name="Cantor M.N."/>
            <person name="Hua S.X."/>
            <person name="Woyke T."/>
        </authorList>
    </citation>
    <scope>NUCLEOTIDE SEQUENCE [LARGE SCALE GENOMIC DNA]</scope>
    <source>
        <strain evidence="9">DSM 15288</strain>
    </source>
</reference>
<dbReference type="Proteomes" id="UP000010847">
    <property type="component" value="Chromosome"/>
</dbReference>
<dbReference type="InterPro" id="IPR003770">
    <property type="entry name" value="MLTG-like"/>
</dbReference>
<dbReference type="Gene3D" id="3.30.1490.480">
    <property type="entry name" value="Endolytic murein transglycosylase"/>
    <property type="match status" value="1"/>
</dbReference>
<sequence length="341" mass="38241">MRRSKRINQLKKGLSSLVILLALAVVSGGVWWSWADQPYSNQNTSEMIAITPGMTANQVGTELERRHLIRSARAFRLLASQLQADSKLIAGDYLLSADMSPKSMLTKLLSGTEVEAIRLTIPEGYTTDQIVNLLVQKGIGTKEEYAQVLATDGFDYSFLQGIPQDSHRLDGFLFPDTYFLDKKTTPHTAIDLLLQRFQKELTAEVQTQLQGMNLSIRDWVNLSSLVEKEAVQETDRPIIAGVLMNRLDRKMPLQVDATIQYILGTPKAKLYNKDLQIESPYNTYLHNGLPPGPIASPGHASLNAVLHPEKSDYLFYLAKSDGYHVFAKTFAEHLENQKKYS</sequence>
<evidence type="ECO:0000256" key="5">
    <source>
        <dbReference type="ARBA" id="ARBA00023239"/>
    </source>
</evidence>
<keyword evidence="3 7" id="KW-1133">Transmembrane helix</keyword>
<dbReference type="GO" id="GO:0071555">
    <property type="term" value="P:cell wall organization"/>
    <property type="evidence" value="ECO:0007669"/>
    <property type="project" value="UniProtKB-KW"/>
</dbReference>
<dbReference type="KEGG" id="dmt:DESME_10675"/>
<dbReference type="Pfam" id="PF02618">
    <property type="entry name" value="YceG"/>
    <property type="match status" value="1"/>
</dbReference>
<evidence type="ECO:0000313" key="9">
    <source>
        <dbReference type="Proteomes" id="UP000010847"/>
    </source>
</evidence>
<dbReference type="CDD" id="cd08010">
    <property type="entry name" value="MltG_like"/>
    <property type="match status" value="1"/>
</dbReference>
<dbReference type="PANTHER" id="PTHR30518:SF2">
    <property type="entry name" value="ENDOLYTIC MUREIN TRANSGLYCOSYLASE"/>
    <property type="match status" value="1"/>
</dbReference>
<dbReference type="EMBL" id="CP007032">
    <property type="protein sequence ID" value="AHF07439.1"/>
    <property type="molecule type" value="Genomic_DNA"/>
</dbReference>
<evidence type="ECO:0000256" key="4">
    <source>
        <dbReference type="ARBA" id="ARBA00023136"/>
    </source>
</evidence>
<evidence type="ECO:0000256" key="6">
    <source>
        <dbReference type="ARBA" id="ARBA00023316"/>
    </source>
</evidence>
<feature type="site" description="Important for catalytic activity" evidence="7">
    <location>
        <position position="229"/>
    </location>
</feature>
<dbReference type="OrthoDB" id="9814591at2"/>
<dbReference type="GO" id="GO:0005886">
    <property type="term" value="C:plasma membrane"/>
    <property type="evidence" value="ECO:0007669"/>
    <property type="project" value="UniProtKB-UniRule"/>
</dbReference>
<accession>W0EE08</accession>
<dbReference type="EC" id="4.2.2.29" evidence="7"/>
<dbReference type="HAMAP" id="MF_02065">
    <property type="entry name" value="MltG"/>
    <property type="match status" value="1"/>
</dbReference>
<dbReference type="NCBIfam" id="TIGR00247">
    <property type="entry name" value="endolytic transglycosylase MltG"/>
    <property type="match status" value="1"/>
</dbReference>
<gene>
    <name evidence="7" type="primary">mltG</name>
    <name evidence="8" type="ORF">DESME_10675</name>
</gene>
<dbReference type="HOGENOM" id="CLU_025574_2_2_9"/>
<evidence type="ECO:0000256" key="7">
    <source>
        <dbReference type="HAMAP-Rule" id="MF_02065"/>
    </source>
</evidence>
<keyword evidence="5 7" id="KW-0456">Lyase</keyword>
<keyword evidence="1 7" id="KW-1003">Cell membrane</keyword>
<name>W0EE08_9FIRM</name>
<dbReference type="Gene3D" id="3.30.160.60">
    <property type="entry name" value="Classic Zinc Finger"/>
    <property type="match status" value="1"/>
</dbReference>
<dbReference type="eggNOG" id="COG1559">
    <property type="taxonomic scope" value="Bacteria"/>
</dbReference>
<dbReference type="STRING" id="871968.DESME_10675"/>
<evidence type="ECO:0000313" key="8">
    <source>
        <dbReference type="EMBL" id="AHF07439.1"/>
    </source>
</evidence>
<keyword evidence="2 7" id="KW-0812">Transmembrane</keyword>
<keyword evidence="6 7" id="KW-0961">Cell wall biogenesis/degradation</keyword>
<comment type="catalytic activity">
    <reaction evidence="7">
        <text>a peptidoglycan chain = a peptidoglycan chain with N-acetyl-1,6-anhydromuramyl-[peptide] at the reducing end + a peptidoglycan chain with N-acetylglucosamine at the non-reducing end.</text>
        <dbReference type="EC" id="4.2.2.29"/>
    </reaction>
</comment>
<keyword evidence="4 7" id="KW-0472">Membrane</keyword>
<dbReference type="AlphaFoldDB" id="W0EE08"/>
<dbReference type="RefSeq" id="WP_006716019.1">
    <property type="nucleotide sequence ID" value="NZ_CP007032.1"/>
</dbReference>